<dbReference type="GO" id="GO:0019262">
    <property type="term" value="P:N-acetylneuraminate catabolic process"/>
    <property type="evidence" value="ECO:0007669"/>
    <property type="project" value="TreeGrafter"/>
</dbReference>
<dbReference type="EC" id="3.5.99.6" evidence="2"/>
<dbReference type="PANTHER" id="PTHR11280:SF6">
    <property type="entry name" value="GLUCOSAMINE-6-PHOSPHATE ISOMERASE NAGB"/>
    <property type="match status" value="1"/>
</dbReference>
<keyword evidence="3" id="KW-1185">Reference proteome</keyword>
<dbReference type="Gene3D" id="3.40.50.1360">
    <property type="match status" value="1"/>
</dbReference>
<dbReference type="GO" id="GO:0005975">
    <property type="term" value="P:carbohydrate metabolic process"/>
    <property type="evidence" value="ECO:0007669"/>
    <property type="project" value="InterPro"/>
</dbReference>
<dbReference type="InterPro" id="IPR037171">
    <property type="entry name" value="NagB/RpiA_transferase-like"/>
</dbReference>
<keyword evidence="2" id="KW-0378">Hydrolase</keyword>
<sequence length="264" mass="29240">MREVIVDKLNVQIFDSRAQLGRQAARLVAEKIRQLLDKKSTLNIIFASAPSQNEFLDALAADTSLPWNRVTAFHMDEYIGLPADAPQNFGNFLRVKLFDKVPLRAVHYLDGNAPDPQAECERYAALLRQYPTDLVCMGIGENCHIAFNDPHVADFQDEVLVKQVALDEASRQQQVHDGCFESLAQVPTHALTLTVPALTQGTYLYCMVPGTHKAAAIGHTLLDDISEKYPSTILRKHPNATLFVDGDSAGQLPQELFAAESKVE</sequence>
<gene>
    <name evidence="2" type="ORF">HNQ92_002295</name>
</gene>
<dbReference type="Pfam" id="PF01182">
    <property type="entry name" value="Glucosamine_iso"/>
    <property type="match status" value="1"/>
</dbReference>
<dbReference type="GO" id="GO:0042802">
    <property type="term" value="F:identical protein binding"/>
    <property type="evidence" value="ECO:0007669"/>
    <property type="project" value="TreeGrafter"/>
</dbReference>
<dbReference type="Proteomes" id="UP000557307">
    <property type="component" value="Unassembled WGS sequence"/>
</dbReference>
<dbReference type="SUPFAM" id="SSF100950">
    <property type="entry name" value="NagB/RpiA/CoA transferase-like"/>
    <property type="match status" value="1"/>
</dbReference>
<dbReference type="AlphaFoldDB" id="A0A840TRH3"/>
<dbReference type="GO" id="GO:0006046">
    <property type="term" value="P:N-acetylglucosamine catabolic process"/>
    <property type="evidence" value="ECO:0007669"/>
    <property type="project" value="TreeGrafter"/>
</dbReference>
<evidence type="ECO:0000313" key="2">
    <source>
        <dbReference type="EMBL" id="MBB5284152.1"/>
    </source>
</evidence>
<protein>
    <submittedName>
        <fullName evidence="2">Glucosamine-6-phosphate deaminase</fullName>
        <ecNumber evidence="2">3.5.99.6</ecNumber>
    </submittedName>
</protein>
<dbReference type="EMBL" id="JACHGF010000003">
    <property type="protein sequence ID" value="MBB5284152.1"/>
    <property type="molecule type" value="Genomic_DNA"/>
</dbReference>
<accession>A0A840TRH3</accession>
<reference evidence="2 3" key="1">
    <citation type="submission" date="2020-08" db="EMBL/GenBank/DDBJ databases">
        <title>Genomic Encyclopedia of Type Strains, Phase IV (KMG-IV): sequencing the most valuable type-strain genomes for metagenomic binning, comparative biology and taxonomic classification.</title>
        <authorList>
            <person name="Goeker M."/>
        </authorList>
    </citation>
    <scope>NUCLEOTIDE SEQUENCE [LARGE SCALE GENOMIC DNA]</scope>
    <source>
        <strain evidence="2 3">DSM 105074</strain>
    </source>
</reference>
<dbReference type="CDD" id="cd01399">
    <property type="entry name" value="GlcN6P_deaminase"/>
    <property type="match status" value="1"/>
</dbReference>
<dbReference type="PANTHER" id="PTHR11280">
    <property type="entry name" value="GLUCOSAMINE-6-PHOSPHATE ISOMERASE"/>
    <property type="match status" value="1"/>
</dbReference>
<dbReference type="InterPro" id="IPR006148">
    <property type="entry name" value="Glc/Gal-6P_isomerase"/>
</dbReference>
<evidence type="ECO:0000259" key="1">
    <source>
        <dbReference type="Pfam" id="PF01182"/>
    </source>
</evidence>
<dbReference type="GO" id="GO:0006043">
    <property type="term" value="P:glucosamine catabolic process"/>
    <property type="evidence" value="ECO:0007669"/>
    <property type="project" value="TreeGrafter"/>
</dbReference>
<organism evidence="2 3">
    <name type="scientific">Rhabdobacter roseus</name>
    <dbReference type="NCBI Taxonomy" id="1655419"/>
    <lineage>
        <taxon>Bacteria</taxon>
        <taxon>Pseudomonadati</taxon>
        <taxon>Bacteroidota</taxon>
        <taxon>Cytophagia</taxon>
        <taxon>Cytophagales</taxon>
        <taxon>Cytophagaceae</taxon>
        <taxon>Rhabdobacter</taxon>
    </lineage>
</organism>
<evidence type="ECO:0000313" key="3">
    <source>
        <dbReference type="Proteomes" id="UP000557307"/>
    </source>
</evidence>
<dbReference type="GO" id="GO:0004342">
    <property type="term" value="F:glucosamine-6-phosphate deaminase activity"/>
    <property type="evidence" value="ECO:0007669"/>
    <property type="project" value="UniProtKB-EC"/>
</dbReference>
<dbReference type="GO" id="GO:0005737">
    <property type="term" value="C:cytoplasm"/>
    <property type="evidence" value="ECO:0007669"/>
    <property type="project" value="TreeGrafter"/>
</dbReference>
<feature type="domain" description="Glucosamine/galactosamine-6-phosphate isomerase" evidence="1">
    <location>
        <begin position="16"/>
        <end position="237"/>
    </location>
</feature>
<dbReference type="InterPro" id="IPR004547">
    <property type="entry name" value="Glucosamine6P_isomerase"/>
</dbReference>
<dbReference type="RefSeq" id="WP_184174111.1">
    <property type="nucleotide sequence ID" value="NZ_JACHGF010000003.1"/>
</dbReference>
<name>A0A840TRH3_9BACT</name>
<proteinExistence type="predicted"/>
<comment type="caution">
    <text evidence="2">The sequence shown here is derived from an EMBL/GenBank/DDBJ whole genome shotgun (WGS) entry which is preliminary data.</text>
</comment>